<dbReference type="FunFam" id="3.40.309.10:FF:000002">
    <property type="entry name" value="Methylmalonate-semialdehyde dehydrogenase (Acylating)"/>
    <property type="match status" value="1"/>
</dbReference>
<dbReference type="AlphaFoldDB" id="A0A931HAY6"/>
<protein>
    <recommendedName>
        <fullName evidence="1">methylmalonate-semialdehyde dehydrogenase (CoA acylating)</fullName>
        <ecNumber evidence="1">1.2.1.27</ecNumber>
    </recommendedName>
</protein>
<dbReference type="Gene3D" id="3.40.309.10">
    <property type="entry name" value="Aldehyde Dehydrogenase, Chain A, domain 2"/>
    <property type="match status" value="1"/>
</dbReference>
<dbReference type="Proteomes" id="UP000617634">
    <property type="component" value="Unassembled WGS sequence"/>
</dbReference>
<dbReference type="CDD" id="cd07085">
    <property type="entry name" value="ALDH_F6_MMSDH"/>
    <property type="match status" value="1"/>
</dbReference>
<keyword evidence="6" id="KW-1185">Reference proteome</keyword>
<evidence type="ECO:0000313" key="5">
    <source>
        <dbReference type="EMBL" id="MBH0112621.1"/>
    </source>
</evidence>
<dbReference type="FunFam" id="3.40.605.10:FF:000003">
    <property type="entry name" value="Methylmalonate-semialdehyde dehydrogenase [acylating]"/>
    <property type="match status" value="1"/>
</dbReference>
<organism evidence="5 6">
    <name type="scientific">Novosphingobium aureum</name>
    <dbReference type="NCBI Taxonomy" id="2792964"/>
    <lineage>
        <taxon>Bacteria</taxon>
        <taxon>Pseudomonadati</taxon>
        <taxon>Pseudomonadota</taxon>
        <taxon>Alphaproteobacteria</taxon>
        <taxon>Sphingomonadales</taxon>
        <taxon>Sphingomonadaceae</taxon>
        <taxon>Novosphingobium</taxon>
    </lineage>
</organism>
<dbReference type="InterPro" id="IPR010061">
    <property type="entry name" value="MeMal-semiAld_DH"/>
</dbReference>
<proteinExistence type="predicted"/>
<dbReference type="InterPro" id="IPR016163">
    <property type="entry name" value="Ald_DH_C"/>
</dbReference>
<dbReference type="InterPro" id="IPR016161">
    <property type="entry name" value="Ald_DH/histidinol_DH"/>
</dbReference>
<sequence length="498" mass="53086">MRQIDHVIAGGAGGAAARKGDVYDPNRGEVQAQVVLGDQAVLDKAVEAALAAQPAWAATNPQKRARVLFRFKELVEANMDELARLLSSEHGKVVADAKGDVQRGLDVVEFACGIPHVLKGEFTQGAGPGIDVFSMRQPIGIGAGITPFNFPAMIPMWMFAVAVAVGNAFILKPSERDPSVPVRLAELFREAGGPEGILQVVHGDKVMVDAILDHPAIGAVSFVGSSDIAHYVYNRGVAAGKRVQAMGGAKNHGIIMPDADLDQVVNDLCGAAFGSAGERCMALPVAVPVGEDTAERLRAKLIPAIEALRVGISTDDDAHYGPVVSAQHKANIEKWIGRCVEEGGELVIDGRGFKLQGNENGYFVGPTLLDHVTADMDSYHNEIFGPVLQIVRAKDFDEAVELPSKHQYGNGVAIFTRNGHAAREFAQRVNVGMVGVNVPIPVPVAYHTFGGWKRSAFGDTNQHGMEGIKFWSKVKTVTQRWPDGSPDGSNAFVIPTMG</sequence>
<dbReference type="PANTHER" id="PTHR43866">
    <property type="entry name" value="MALONATE-SEMIALDEHYDE DEHYDROGENASE"/>
    <property type="match status" value="1"/>
</dbReference>
<dbReference type="EMBL" id="JADZGI010000001">
    <property type="protein sequence ID" value="MBH0112621.1"/>
    <property type="molecule type" value="Genomic_DNA"/>
</dbReference>
<reference evidence="5" key="1">
    <citation type="submission" date="2020-11" db="EMBL/GenBank/DDBJ databases">
        <title>Novosphingobium aureum sp. nov., a marine bacterium isolated from sediment of a salt flat.</title>
        <authorList>
            <person name="Yoo Y."/>
            <person name="Kim J.-J."/>
        </authorList>
    </citation>
    <scope>NUCLEOTIDE SEQUENCE</scope>
    <source>
        <strain evidence="5">YJ-S2-02</strain>
    </source>
</reference>
<evidence type="ECO:0000313" key="6">
    <source>
        <dbReference type="Proteomes" id="UP000617634"/>
    </source>
</evidence>
<comment type="caution">
    <text evidence="5">The sequence shown here is derived from an EMBL/GenBank/DDBJ whole genome shotgun (WGS) entry which is preliminary data.</text>
</comment>
<dbReference type="EC" id="1.2.1.27" evidence="1"/>
<dbReference type="Pfam" id="PF00171">
    <property type="entry name" value="Aldedh"/>
    <property type="match status" value="1"/>
</dbReference>
<keyword evidence="3" id="KW-0520">NAD</keyword>
<dbReference type="SUPFAM" id="SSF53720">
    <property type="entry name" value="ALDH-like"/>
    <property type="match status" value="1"/>
</dbReference>
<name>A0A931HAY6_9SPHN</name>
<accession>A0A931HAY6</accession>
<dbReference type="GO" id="GO:0006574">
    <property type="term" value="P:L-valine catabolic process"/>
    <property type="evidence" value="ECO:0007669"/>
    <property type="project" value="TreeGrafter"/>
</dbReference>
<evidence type="ECO:0000256" key="2">
    <source>
        <dbReference type="ARBA" id="ARBA00023002"/>
    </source>
</evidence>
<dbReference type="InterPro" id="IPR015590">
    <property type="entry name" value="Aldehyde_DH_dom"/>
</dbReference>
<feature type="domain" description="Aldehyde dehydrogenase" evidence="4">
    <location>
        <begin position="18"/>
        <end position="477"/>
    </location>
</feature>
<dbReference type="RefSeq" id="WP_197162270.1">
    <property type="nucleotide sequence ID" value="NZ_JADZGI010000001.1"/>
</dbReference>
<dbReference type="GO" id="GO:0004491">
    <property type="term" value="F:methylmalonate-semialdehyde dehydrogenase (acylating, NAD) activity"/>
    <property type="evidence" value="ECO:0007669"/>
    <property type="project" value="UniProtKB-EC"/>
</dbReference>
<dbReference type="NCBIfam" id="TIGR01722">
    <property type="entry name" value="MMSDH"/>
    <property type="match status" value="1"/>
</dbReference>
<keyword evidence="2" id="KW-0560">Oxidoreductase</keyword>
<gene>
    <name evidence="5" type="ORF">I5E68_06600</name>
</gene>
<dbReference type="Gene3D" id="3.40.605.10">
    <property type="entry name" value="Aldehyde Dehydrogenase, Chain A, domain 1"/>
    <property type="match status" value="1"/>
</dbReference>
<evidence type="ECO:0000256" key="1">
    <source>
        <dbReference type="ARBA" id="ARBA00013048"/>
    </source>
</evidence>
<dbReference type="InterPro" id="IPR016162">
    <property type="entry name" value="Ald_DH_N"/>
</dbReference>
<evidence type="ECO:0000256" key="3">
    <source>
        <dbReference type="ARBA" id="ARBA00023027"/>
    </source>
</evidence>
<dbReference type="GO" id="GO:0006210">
    <property type="term" value="P:thymine catabolic process"/>
    <property type="evidence" value="ECO:0007669"/>
    <property type="project" value="TreeGrafter"/>
</dbReference>
<dbReference type="PANTHER" id="PTHR43866:SF4">
    <property type="entry name" value="MALONATE-SEMIALDEHYDE DEHYDROGENASE"/>
    <property type="match status" value="1"/>
</dbReference>
<evidence type="ECO:0000259" key="4">
    <source>
        <dbReference type="Pfam" id="PF00171"/>
    </source>
</evidence>